<evidence type="ECO:0000259" key="9">
    <source>
        <dbReference type="PROSITE" id="PS50157"/>
    </source>
</evidence>
<protein>
    <recommendedName>
        <fullName evidence="9">C2H2-type domain-containing protein</fullName>
    </recommendedName>
</protein>
<dbReference type="FunFam" id="3.30.160.60:FF:000100">
    <property type="entry name" value="Zinc finger 45-like"/>
    <property type="match status" value="1"/>
</dbReference>
<comment type="subcellular location">
    <subcellularLocation>
        <location evidence="1">Nucleus</location>
    </subcellularLocation>
</comment>
<keyword evidence="5" id="KW-0862">Zinc</keyword>
<dbReference type="PANTHER" id="PTHR23235">
    <property type="entry name" value="KRUEPPEL-LIKE TRANSCRIPTION FACTOR"/>
    <property type="match status" value="1"/>
</dbReference>
<sequence>MEEPRIPTHSSYGTSNMDNYKESSERKLQAAEDLLLFSRGNSTTNNIQERISCSQEHDISLKPKKPHPKFRKYVTNEHELQSSSSFNNLVSSSPDSASIISNTSRSSPPINSLFHQMTLTASEPIAVQQQQQALISSTDLLYSSRNIRQDLSSPSSDGPTDSDSDFYSHQTDDNSCSSLSYHSSSSPTSPSSEQSSNDCHILYININGQYIPIATTTFPLQTEILTQPITLIPPQSPLLSVSNQINKNTSEPPLPLLPQTQHGPSTVEPTNQSSNRKKNYVCSHNGCKKAYYKSSHLKVHMRLHTGEKPFRCSWSDCHKTFARSDELSRHRRTHTGEKNHVCTKCQKAFMRSDHLAKHYKRHSTS</sequence>
<feature type="compositionally biased region" description="Polar residues" evidence="8">
    <location>
        <begin position="258"/>
        <end position="274"/>
    </location>
</feature>
<keyword evidence="12" id="KW-1185">Reference proteome</keyword>
<evidence type="ECO:0000256" key="1">
    <source>
        <dbReference type="ARBA" id="ARBA00004123"/>
    </source>
</evidence>
<dbReference type="SUPFAM" id="SSF57667">
    <property type="entry name" value="beta-beta-alpha zinc fingers"/>
    <property type="match status" value="2"/>
</dbReference>
<evidence type="ECO:0000313" key="11">
    <source>
        <dbReference type="EMBL" id="CAF4010726.1"/>
    </source>
</evidence>
<dbReference type="Proteomes" id="UP000681722">
    <property type="component" value="Unassembled WGS sequence"/>
</dbReference>
<dbReference type="PANTHER" id="PTHR23235:SF174">
    <property type="entry name" value="CABUT, ISOFORM A"/>
    <property type="match status" value="1"/>
</dbReference>
<feature type="region of interest" description="Disordered" evidence="8">
    <location>
        <begin position="81"/>
        <end position="107"/>
    </location>
</feature>
<evidence type="ECO:0000256" key="3">
    <source>
        <dbReference type="ARBA" id="ARBA00022737"/>
    </source>
</evidence>
<dbReference type="FunFam" id="3.30.160.60:FF:000018">
    <property type="entry name" value="Krueppel-like factor 15"/>
    <property type="match status" value="1"/>
</dbReference>
<dbReference type="Pfam" id="PF00096">
    <property type="entry name" value="zf-C2H2"/>
    <property type="match status" value="3"/>
</dbReference>
<evidence type="ECO:0000256" key="5">
    <source>
        <dbReference type="ARBA" id="ARBA00022833"/>
    </source>
</evidence>
<accession>A0A814ZKT2</accession>
<feature type="region of interest" description="Disordered" evidence="8">
    <location>
        <begin position="1"/>
        <end position="25"/>
    </location>
</feature>
<dbReference type="GO" id="GO:0008270">
    <property type="term" value="F:zinc ion binding"/>
    <property type="evidence" value="ECO:0007669"/>
    <property type="project" value="UniProtKB-KW"/>
</dbReference>
<feature type="region of interest" description="Disordered" evidence="8">
    <location>
        <begin position="243"/>
        <end position="278"/>
    </location>
</feature>
<dbReference type="PROSITE" id="PS50157">
    <property type="entry name" value="ZINC_FINGER_C2H2_2"/>
    <property type="match status" value="3"/>
</dbReference>
<feature type="compositionally biased region" description="Low complexity" evidence="8">
    <location>
        <begin position="175"/>
        <end position="196"/>
    </location>
</feature>
<dbReference type="FunFam" id="3.30.160.60:FF:000125">
    <property type="entry name" value="Putative zinc finger protein 143"/>
    <property type="match status" value="1"/>
</dbReference>
<keyword evidence="6" id="KW-0539">Nucleus</keyword>
<gene>
    <name evidence="10" type="ORF">GPM918_LOCUS25857</name>
    <name evidence="11" type="ORF">SRO942_LOCUS25915</name>
</gene>
<evidence type="ECO:0000256" key="7">
    <source>
        <dbReference type="PROSITE-ProRule" id="PRU00042"/>
    </source>
</evidence>
<dbReference type="PROSITE" id="PS00028">
    <property type="entry name" value="ZINC_FINGER_C2H2_1"/>
    <property type="match status" value="3"/>
</dbReference>
<feature type="compositionally biased region" description="Low complexity" evidence="8">
    <location>
        <begin position="150"/>
        <end position="161"/>
    </location>
</feature>
<dbReference type="OrthoDB" id="6365676at2759"/>
<evidence type="ECO:0000256" key="6">
    <source>
        <dbReference type="ARBA" id="ARBA00023242"/>
    </source>
</evidence>
<dbReference type="InterPro" id="IPR036236">
    <property type="entry name" value="Znf_C2H2_sf"/>
</dbReference>
<keyword evidence="2" id="KW-0479">Metal-binding</keyword>
<keyword evidence="3" id="KW-0677">Repeat</keyword>
<dbReference type="Proteomes" id="UP000663829">
    <property type="component" value="Unassembled WGS sequence"/>
</dbReference>
<dbReference type="EMBL" id="CAJNOQ010010185">
    <property type="protein sequence ID" value="CAF1245183.1"/>
    <property type="molecule type" value="Genomic_DNA"/>
</dbReference>
<evidence type="ECO:0000313" key="10">
    <source>
        <dbReference type="EMBL" id="CAF1245183.1"/>
    </source>
</evidence>
<reference evidence="10" key="1">
    <citation type="submission" date="2021-02" db="EMBL/GenBank/DDBJ databases">
        <authorList>
            <person name="Nowell W R."/>
        </authorList>
    </citation>
    <scope>NUCLEOTIDE SEQUENCE</scope>
</reference>
<evidence type="ECO:0000256" key="4">
    <source>
        <dbReference type="ARBA" id="ARBA00022771"/>
    </source>
</evidence>
<feature type="domain" description="C2H2-type" evidence="9">
    <location>
        <begin position="280"/>
        <end position="309"/>
    </location>
</feature>
<dbReference type="AlphaFoldDB" id="A0A814ZKT2"/>
<dbReference type="GO" id="GO:0005634">
    <property type="term" value="C:nucleus"/>
    <property type="evidence" value="ECO:0007669"/>
    <property type="project" value="UniProtKB-SubCell"/>
</dbReference>
<feature type="compositionally biased region" description="Low complexity" evidence="8">
    <location>
        <begin position="82"/>
        <end position="107"/>
    </location>
</feature>
<name>A0A814ZKT2_9BILA</name>
<proteinExistence type="predicted"/>
<organism evidence="10 12">
    <name type="scientific">Didymodactylos carnosus</name>
    <dbReference type="NCBI Taxonomy" id="1234261"/>
    <lineage>
        <taxon>Eukaryota</taxon>
        <taxon>Metazoa</taxon>
        <taxon>Spiralia</taxon>
        <taxon>Gnathifera</taxon>
        <taxon>Rotifera</taxon>
        <taxon>Eurotatoria</taxon>
        <taxon>Bdelloidea</taxon>
        <taxon>Philodinida</taxon>
        <taxon>Philodinidae</taxon>
        <taxon>Didymodactylos</taxon>
    </lineage>
</organism>
<evidence type="ECO:0000313" key="12">
    <source>
        <dbReference type="Proteomes" id="UP000663829"/>
    </source>
</evidence>
<evidence type="ECO:0000256" key="2">
    <source>
        <dbReference type="ARBA" id="ARBA00022723"/>
    </source>
</evidence>
<feature type="region of interest" description="Disordered" evidence="8">
    <location>
        <begin position="149"/>
        <end position="196"/>
    </location>
</feature>
<evidence type="ECO:0000256" key="8">
    <source>
        <dbReference type="SAM" id="MobiDB-lite"/>
    </source>
</evidence>
<dbReference type="EMBL" id="CAJOBC010012079">
    <property type="protein sequence ID" value="CAF4010726.1"/>
    <property type="molecule type" value="Genomic_DNA"/>
</dbReference>
<dbReference type="Gene3D" id="3.30.160.60">
    <property type="entry name" value="Classic Zinc Finger"/>
    <property type="match status" value="3"/>
</dbReference>
<feature type="compositionally biased region" description="Polar residues" evidence="8">
    <location>
        <begin position="8"/>
        <end position="18"/>
    </location>
</feature>
<dbReference type="SMART" id="SM00355">
    <property type="entry name" value="ZnF_C2H2"/>
    <property type="match status" value="3"/>
</dbReference>
<dbReference type="InterPro" id="IPR013087">
    <property type="entry name" value="Znf_C2H2_type"/>
</dbReference>
<dbReference type="GO" id="GO:0000981">
    <property type="term" value="F:DNA-binding transcription factor activity, RNA polymerase II-specific"/>
    <property type="evidence" value="ECO:0007669"/>
    <property type="project" value="TreeGrafter"/>
</dbReference>
<comment type="caution">
    <text evidence="10">The sequence shown here is derived from an EMBL/GenBank/DDBJ whole genome shotgun (WGS) entry which is preliminary data.</text>
</comment>
<keyword evidence="4 7" id="KW-0863">Zinc-finger</keyword>
<dbReference type="GO" id="GO:0000978">
    <property type="term" value="F:RNA polymerase II cis-regulatory region sequence-specific DNA binding"/>
    <property type="evidence" value="ECO:0007669"/>
    <property type="project" value="TreeGrafter"/>
</dbReference>
<feature type="domain" description="C2H2-type" evidence="9">
    <location>
        <begin position="310"/>
        <end position="339"/>
    </location>
</feature>
<feature type="domain" description="C2H2-type" evidence="9">
    <location>
        <begin position="340"/>
        <end position="365"/>
    </location>
</feature>